<dbReference type="Proteomes" id="UP000202440">
    <property type="component" value="Chromosome"/>
</dbReference>
<gene>
    <name evidence="3" type="ORF">CHH28_13945</name>
</gene>
<feature type="signal peptide" evidence="2">
    <location>
        <begin position="1"/>
        <end position="28"/>
    </location>
</feature>
<accession>A0A222FL19</accession>
<sequence length="102" mass="9818">MANNSKKPAAAVLSAAFLAALATTPAQASDANPFASQTLDGGYQLAGDHEGKCGEGKCGGKADSEGKCGEGKCGGKADSEGKCGGKSDSEGKCGEGKCGGNS</sequence>
<dbReference type="EMBL" id="CP022530">
    <property type="protein sequence ID" value="ASP39708.1"/>
    <property type="molecule type" value="Genomic_DNA"/>
</dbReference>
<evidence type="ECO:0000313" key="4">
    <source>
        <dbReference type="Proteomes" id="UP000202440"/>
    </source>
</evidence>
<feature type="chain" id="PRO_5012126488" description="Low-complexity protein" evidence="2">
    <location>
        <begin position="29"/>
        <end position="102"/>
    </location>
</feature>
<dbReference type="RefSeq" id="WP_094060883.1">
    <property type="nucleotide sequence ID" value="NZ_CP022530.1"/>
</dbReference>
<keyword evidence="4" id="KW-1185">Reference proteome</keyword>
<feature type="compositionally biased region" description="Basic and acidic residues" evidence="1">
    <location>
        <begin position="51"/>
        <end position="95"/>
    </location>
</feature>
<evidence type="ECO:0000256" key="2">
    <source>
        <dbReference type="SAM" id="SignalP"/>
    </source>
</evidence>
<dbReference type="KEGG" id="bsan:CHH28_13945"/>
<feature type="region of interest" description="Disordered" evidence="1">
    <location>
        <begin position="51"/>
        <end position="102"/>
    </location>
</feature>
<evidence type="ECO:0008006" key="5">
    <source>
        <dbReference type="Google" id="ProtNLM"/>
    </source>
</evidence>
<proteinExistence type="predicted"/>
<dbReference type="AlphaFoldDB" id="A0A222FL19"/>
<name>A0A222FL19_9GAMM</name>
<reference evidence="3 4" key="1">
    <citation type="submission" date="2017-07" db="EMBL/GenBank/DDBJ databases">
        <title>Annotated genome sequence of Bacterioplanes sanyensis isolated from Red Sea.</title>
        <authorList>
            <person name="Rehman Z.U."/>
        </authorList>
    </citation>
    <scope>NUCLEOTIDE SEQUENCE [LARGE SCALE GENOMIC DNA]</scope>
    <source>
        <strain evidence="3 4">NV9</strain>
    </source>
</reference>
<evidence type="ECO:0000256" key="1">
    <source>
        <dbReference type="SAM" id="MobiDB-lite"/>
    </source>
</evidence>
<keyword evidence="2" id="KW-0732">Signal</keyword>
<protein>
    <recommendedName>
        <fullName evidence="5">Low-complexity protein</fullName>
    </recommendedName>
</protein>
<evidence type="ECO:0000313" key="3">
    <source>
        <dbReference type="EMBL" id="ASP39708.1"/>
    </source>
</evidence>
<organism evidence="3 4">
    <name type="scientific">Bacterioplanes sanyensis</name>
    <dbReference type="NCBI Taxonomy" id="1249553"/>
    <lineage>
        <taxon>Bacteria</taxon>
        <taxon>Pseudomonadati</taxon>
        <taxon>Pseudomonadota</taxon>
        <taxon>Gammaproteobacteria</taxon>
        <taxon>Oceanospirillales</taxon>
        <taxon>Oceanospirillaceae</taxon>
        <taxon>Bacterioplanes</taxon>
    </lineage>
</organism>